<dbReference type="InterPro" id="IPR040442">
    <property type="entry name" value="Pyrv_kinase-like_dom_sf"/>
</dbReference>
<dbReference type="InterPro" id="IPR036918">
    <property type="entry name" value="Pyrv_Knase_C_sf"/>
</dbReference>
<dbReference type="AlphaFoldDB" id="E7RSC6"/>
<dbReference type="InterPro" id="IPR015806">
    <property type="entry name" value="Pyrv_Knase_insert_dom_sf"/>
</dbReference>
<dbReference type="SUPFAM" id="SSF50800">
    <property type="entry name" value="PK beta-barrel domain-like"/>
    <property type="match status" value="1"/>
</dbReference>
<evidence type="ECO:0000256" key="9">
    <source>
        <dbReference type="ARBA" id="ARBA00022777"/>
    </source>
</evidence>
<dbReference type="GO" id="GO:0004743">
    <property type="term" value="F:pyruvate kinase activity"/>
    <property type="evidence" value="ECO:0007669"/>
    <property type="project" value="UniProtKB-UniRule"/>
</dbReference>
<evidence type="ECO:0000256" key="4">
    <source>
        <dbReference type="ARBA" id="ARBA00008663"/>
    </source>
</evidence>
<comment type="pathway">
    <text evidence="3 15">Carbohydrate degradation; glycolysis; pyruvate from D-glyceraldehyde 3-phosphate: step 5/5.</text>
</comment>
<dbReference type="InterPro" id="IPR011037">
    <property type="entry name" value="Pyrv_Knase-like_insert_dom_sf"/>
</dbReference>
<protein>
    <recommendedName>
        <fullName evidence="5 14">Pyruvate kinase</fullName>
        <ecNumber evidence="5 14">2.7.1.40</ecNumber>
    </recommendedName>
</protein>
<feature type="domain" description="Pyruvate kinase C-terminal" evidence="17">
    <location>
        <begin position="352"/>
        <end position="461"/>
    </location>
</feature>
<keyword evidence="10" id="KW-0067">ATP-binding</keyword>
<evidence type="ECO:0000256" key="2">
    <source>
        <dbReference type="ARBA" id="ARBA00001958"/>
    </source>
</evidence>
<dbReference type="Pfam" id="PF00224">
    <property type="entry name" value="PK"/>
    <property type="match status" value="1"/>
</dbReference>
<dbReference type="NCBIfam" id="TIGR01064">
    <property type="entry name" value="pyruv_kin"/>
    <property type="match status" value="1"/>
</dbReference>
<dbReference type="InterPro" id="IPR018209">
    <property type="entry name" value="Pyrv_Knase_AS"/>
</dbReference>
<evidence type="ECO:0000259" key="16">
    <source>
        <dbReference type="Pfam" id="PF00224"/>
    </source>
</evidence>
<dbReference type="FunFam" id="3.20.20.60:FF:000001">
    <property type="entry name" value="Pyruvate kinase"/>
    <property type="match status" value="1"/>
</dbReference>
<organism evidence="18 19">
    <name type="scientific">Hoylesella oralis ATCC 33269</name>
    <dbReference type="NCBI Taxonomy" id="873533"/>
    <lineage>
        <taxon>Bacteria</taxon>
        <taxon>Pseudomonadati</taxon>
        <taxon>Bacteroidota</taxon>
        <taxon>Bacteroidia</taxon>
        <taxon>Bacteroidales</taxon>
        <taxon>Prevotellaceae</taxon>
        <taxon>Hoylesella</taxon>
    </lineage>
</organism>
<dbReference type="NCBIfam" id="NF004491">
    <property type="entry name" value="PRK05826.1"/>
    <property type="match status" value="1"/>
</dbReference>
<dbReference type="SUPFAM" id="SSF51621">
    <property type="entry name" value="Phosphoenolpyruvate/pyruvate domain"/>
    <property type="match status" value="1"/>
</dbReference>
<comment type="similarity">
    <text evidence="4 15">Belongs to the pyruvate kinase family.</text>
</comment>
<dbReference type="PRINTS" id="PR01050">
    <property type="entry name" value="PYRUVTKNASE"/>
</dbReference>
<keyword evidence="13 18" id="KW-0670">Pyruvate</keyword>
<dbReference type="GO" id="GO:0030955">
    <property type="term" value="F:potassium ion binding"/>
    <property type="evidence" value="ECO:0007669"/>
    <property type="project" value="UniProtKB-UniRule"/>
</dbReference>
<evidence type="ECO:0000259" key="17">
    <source>
        <dbReference type="Pfam" id="PF02887"/>
    </source>
</evidence>
<dbReference type="GO" id="GO:0005524">
    <property type="term" value="F:ATP binding"/>
    <property type="evidence" value="ECO:0007669"/>
    <property type="project" value="UniProtKB-KW"/>
</dbReference>
<dbReference type="PANTHER" id="PTHR11817">
    <property type="entry name" value="PYRUVATE KINASE"/>
    <property type="match status" value="1"/>
</dbReference>
<dbReference type="FunFam" id="2.40.33.10:FF:000001">
    <property type="entry name" value="Pyruvate kinase"/>
    <property type="match status" value="1"/>
</dbReference>
<evidence type="ECO:0000256" key="1">
    <source>
        <dbReference type="ARBA" id="ARBA00001946"/>
    </source>
</evidence>
<dbReference type="InterPro" id="IPR015813">
    <property type="entry name" value="Pyrv/PenolPyrv_kinase-like_dom"/>
</dbReference>
<dbReference type="GO" id="GO:0016301">
    <property type="term" value="F:kinase activity"/>
    <property type="evidence" value="ECO:0007669"/>
    <property type="project" value="UniProtKB-KW"/>
</dbReference>
<comment type="caution">
    <text evidence="18">The sequence shown here is derived from an EMBL/GenBank/DDBJ whole genome shotgun (WGS) entry which is preliminary data.</text>
</comment>
<comment type="catalytic activity">
    <reaction evidence="15">
        <text>pyruvate + ATP = phosphoenolpyruvate + ADP + H(+)</text>
        <dbReference type="Rhea" id="RHEA:18157"/>
        <dbReference type="ChEBI" id="CHEBI:15361"/>
        <dbReference type="ChEBI" id="CHEBI:15378"/>
        <dbReference type="ChEBI" id="CHEBI:30616"/>
        <dbReference type="ChEBI" id="CHEBI:58702"/>
        <dbReference type="ChEBI" id="CHEBI:456216"/>
        <dbReference type="EC" id="2.7.1.40"/>
    </reaction>
</comment>
<evidence type="ECO:0000256" key="14">
    <source>
        <dbReference type="NCBIfam" id="TIGR01064"/>
    </source>
</evidence>
<dbReference type="RefSeq" id="WP_004370410.1">
    <property type="nucleotide sequence ID" value="NZ_GL833119.1"/>
</dbReference>
<dbReference type="InterPro" id="IPR015793">
    <property type="entry name" value="Pyrv_Knase_brl"/>
</dbReference>
<dbReference type="Gene3D" id="3.40.1380.20">
    <property type="entry name" value="Pyruvate kinase, C-terminal domain"/>
    <property type="match status" value="1"/>
</dbReference>
<dbReference type="Gene3D" id="3.20.20.60">
    <property type="entry name" value="Phosphoenolpyruvate-binding domains"/>
    <property type="match status" value="1"/>
</dbReference>
<dbReference type="HOGENOM" id="CLU_015439_0_1_10"/>
<accession>E7RSC6</accession>
<evidence type="ECO:0000256" key="12">
    <source>
        <dbReference type="ARBA" id="ARBA00023152"/>
    </source>
</evidence>
<keyword evidence="8" id="KW-0547">Nucleotide-binding</keyword>
<evidence type="ECO:0000256" key="13">
    <source>
        <dbReference type="ARBA" id="ARBA00023317"/>
    </source>
</evidence>
<dbReference type="EMBL" id="AEPE02000006">
    <property type="protein sequence ID" value="EFZ36127.1"/>
    <property type="molecule type" value="Genomic_DNA"/>
</dbReference>
<dbReference type="UniPathway" id="UPA00109">
    <property type="reaction ID" value="UER00188"/>
</dbReference>
<keyword evidence="19" id="KW-1185">Reference proteome</keyword>
<keyword evidence="12 15" id="KW-0324">Glycolysis</keyword>
<evidence type="ECO:0000256" key="15">
    <source>
        <dbReference type="RuleBase" id="RU000504"/>
    </source>
</evidence>
<feature type="domain" description="Pyruvate kinase barrel" evidence="16">
    <location>
        <begin position="1"/>
        <end position="318"/>
    </location>
</feature>
<evidence type="ECO:0000256" key="3">
    <source>
        <dbReference type="ARBA" id="ARBA00004997"/>
    </source>
</evidence>
<gene>
    <name evidence="18" type="primary">pyk</name>
    <name evidence="18" type="ORF">HMPREF0663_12194</name>
</gene>
<evidence type="ECO:0000256" key="5">
    <source>
        <dbReference type="ARBA" id="ARBA00012142"/>
    </source>
</evidence>
<comment type="cofactor">
    <cofactor evidence="2">
        <name>K(+)</name>
        <dbReference type="ChEBI" id="CHEBI:29103"/>
    </cofactor>
</comment>
<dbReference type="InterPro" id="IPR001697">
    <property type="entry name" value="Pyr_Knase"/>
</dbReference>
<dbReference type="Pfam" id="PF02887">
    <property type="entry name" value="PK_C"/>
    <property type="match status" value="1"/>
</dbReference>
<dbReference type="GO" id="GO:0006950">
    <property type="term" value="P:response to stress"/>
    <property type="evidence" value="ECO:0007669"/>
    <property type="project" value="UniProtKB-ARBA"/>
</dbReference>
<keyword evidence="6 15" id="KW-0808">Transferase</keyword>
<dbReference type="eggNOG" id="COG0469">
    <property type="taxonomic scope" value="Bacteria"/>
</dbReference>
<evidence type="ECO:0000256" key="8">
    <source>
        <dbReference type="ARBA" id="ARBA00022741"/>
    </source>
</evidence>
<name>E7RSC6_9BACT</name>
<dbReference type="NCBIfam" id="NF004978">
    <property type="entry name" value="PRK06354.1"/>
    <property type="match status" value="1"/>
</dbReference>
<dbReference type="GO" id="GO:0000287">
    <property type="term" value="F:magnesium ion binding"/>
    <property type="evidence" value="ECO:0007669"/>
    <property type="project" value="UniProtKB-UniRule"/>
</dbReference>
<evidence type="ECO:0000256" key="11">
    <source>
        <dbReference type="ARBA" id="ARBA00022842"/>
    </source>
</evidence>
<dbReference type="STRING" id="28134.SAMN05444288_2207"/>
<dbReference type="Gene3D" id="2.40.33.10">
    <property type="entry name" value="PK beta-barrel domain-like"/>
    <property type="match status" value="1"/>
</dbReference>
<dbReference type="EC" id="2.7.1.40" evidence="5 14"/>
<evidence type="ECO:0000256" key="7">
    <source>
        <dbReference type="ARBA" id="ARBA00022723"/>
    </source>
</evidence>
<dbReference type="Proteomes" id="UP000005580">
    <property type="component" value="Unassembled WGS sequence"/>
</dbReference>
<sequence>MKQTKIVCSISDRHCDVDFLRKLFFAGMNVVRMNTAHATREGMENIIKNVREVSPHIGILIDTKGPEVRTTNVAEPIKYKTGDIVKVFGRPEMDSSHDIVNVSYADIAKDVKVGDDILFDDGALDMKVIENIGPMLVAQVQNDGELGAHKSVNVPGEHIDLPALTEKDKHNILFAIEQDIDFIAHSFVRNAADVKAVQDILDEHNSDIKIISKIENQEGVDNIDEIIEASYGIMIARGDLGIEVPIERIPGIQREIIRKCTIKKKPVIVATQMLHTMINNPRPTRAEVTDIANAIYYRTDALMLSGETASGKYPLEAVQTMARIAEQAEQDKIRTNDINPFIDGCEDQREFLAHSAIESTTQLGVKGIITDSETGQTARNLAAFRGPTPVLAICYKEKTQRWLNLSYGVIPVYQKEHTTPEHTFIAAIRMLRQKGYIGLEDKIAYLSGSFGEGGGTTLLEINKVSQVFDKSYEFHLPDYRSAN</sequence>
<keyword evidence="7" id="KW-0479">Metal-binding</keyword>
<dbReference type="SUPFAM" id="SSF52935">
    <property type="entry name" value="PK C-terminal domain-like"/>
    <property type="match status" value="1"/>
</dbReference>
<comment type="cofactor">
    <cofactor evidence="1">
        <name>Mg(2+)</name>
        <dbReference type="ChEBI" id="CHEBI:18420"/>
    </cofactor>
</comment>
<evidence type="ECO:0000256" key="6">
    <source>
        <dbReference type="ARBA" id="ARBA00022679"/>
    </source>
</evidence>
<dbReference type="PROSITE" id="PS00110">
    <property type="entry name" value="PYRUVATE_KINASE"/>
    <property type="match status" value="1"/>
</dbReference>
<evidence type="ECO:0000256" key="10">
    <source>
        <dbReference type="ARBA" id="ARBA00022840"/>
    </source>
</evidence>
<evidence type="ECO:0000313" key="18">
    <source>
        <dbReference type="EMBL" id="EFZ36127.1"/>
    </source>
</evidence>
<reference evidence="18" key="1">
    <citation type="submission" date="2011-01" db="EMBL/GenBank/DDBJ databases">
        <authorList>
            <person name="Muzny D."/>
            <person name="Qin X."/>
            <person name="Buhay C."/>
            <person name="Dugan-Rocha S."/>
            <person name="Ding Y."/>
            <person name="Chen G."/>
            <person name="Hawes A."/>
            <person name="Holder M."/>
            <person name="Jhangiani S."/>
            <person name="Johnson A."/>
            <person name="Khan Z."/>
            <person name="Li Z."/>
            <person name="Liu W."/>
            <person name="Liu X."/>
            <person name="Perez L."/>
            <person name="Shen H."/>
            <person name="Wang Q."/>
            <person name="Watt J."/>
            <person name="Xi L."/>
            <person name="Xin Y."/>
            <person name="Zhou J."/>
            <person name="Deng J."/>
            <person name="Jiang H."/>
            <person name="Liu Y."/>
            <person name="Qu J."/>
            <person name="Song X.-Z."/>
            <person name="Zhang L."/>
            <person name="Villasana D."/>
            <person name="Johnson A."/>
            <person name="Liu J."/>
            <person name="Liyanage D."/>
            <person name="Lorensuhewa L."/>
            <person name="Robinson T."/>
            <person name="Song A."/>
            <person name="Song B.-B."/>
            <person name="Dinh H."/>
            <person name="Thornton R."/>
            <person name="Coyle M."/>
            <person name="Francisco L."/>
            <person name="Jackson L."/>
            <person name="Javaid M."/>
            <person name="Korchina V."/>
            <person name="Kovar C."/>
            <person name="Mata R."/>
            <person name="Mathew T."/>
            <person name="Ngo R."/>
            <person name="Nguyen L."/>
            <person name="Nguyen N."/>
            <person name="Okwuonu G."/>
            <person name="Ongeri F."/>
            <person name="Pham C."/>
            <person name="Simmons D."/>
            <person name="Wilczek-Boney K."/>
            <person name="Hale W."/>
            <person name="Jakkamsetti A."/>
            <person name="Pham P."/>
            <person name="Ruth R."/>
            <person name="San Lucas F."/>
            <person name="Warren J."/>
            <person name="Zhang J."/>
            <person name="Zhao Z."/>
            <person name="Zhou C."/>
            <person name="Zhu D."/>
            <person name="Lee S."/>
            <person name="Bess C."/>
            <person name="Blankenburg K."/>
            <person name="Forbes L."/>
            <person name="Fu Q."/>
            <person name="Gubbala S."/>
            <person name="Hirani K."/>
            <person name="Jayaseelan J.C."/>
            <person name="Lara F."/>
            <person name="Munidasa M."/>
            <person name="Palculict T."/>
            <person name="Patil S."/>
            <person name="Pu L.-L."/>
            <person name="Saada N."/>
            <person name="Tang L."/>
            <person name="Weissenberger G."/>
            <person name="Zhu Y."/>
            <person name="Hemphill L."/>
            <person name="Shang Y."/>
            <person name="Youmans B."/>
            <person name="Ayvaz T."/>
            <person name="Ross M."/>
            <person name="Santibanez J."/>
            <person name="Aqrawi P."/>
            <person name="Gross S."/>
            <person name="Joshi V."/>
            <person name="Fowler G."/>
            <person name="Nazareth L."/>
            <person name="Reid J."/>
            <person name="Worley K."/>
            <person name="Petrosino J."/>
            <person name="Highlander S."/>
            <person name="Gibbs R."/>
        </authorList>
    </citation>
    <scope>NUCLEOTIDE SEQUENCE [LARGE SCALE GENOMIC DNA]</scope>
    <source>
        <strain evidence="18">ATCC 33269</strain>
    </source>
</reference>
<evidence type="ECO:0000313" key="19">
    <source>
        <dbReference type="Proteomes" id="UP000005580"/>
    </source>
</evidence>
<keyword evidence="11 15" id="KW-0460">Magnesium</keyword>
<proteinExistence type="inferred from homology"/>
<keyword evidence="9 15" id="KW-0418">Kinase</keyword>
<dbReference type="InterPro" id="IPR015795">
    <property type="entry name" value="Pyrv_Knase_C"/>
</dbReference>